<keyword evidence="3" id="KW-1185">Reference proteome</keyword>
<sequence>MNKDSAAESSPVVSGIEAMESTCLVHGEESELVQDSHGGTSTSIATSTVNRAPNTSTSLERVEETVSSQSSTARMMDETGPSANSQPLSIVDSMNCVSLEREVGEPNHHQNEANSPSASTSITSDVTTNAMMPDQTLESTTSYNADGSKCFTNSTTSRMAALFDATSATTTSALGLSNVTSAVVKPTDRCLFETLPREMIRYIWEPLLKRPKRVDQSTNFEYRESTPTLLIALRAHPQLYQLALSIYYEINRIIFKPDKCAFLRDMSYSTLAMLKNLVIEIPFYDLSSTYNPKNTEDGYYYGCHRDWRDLALDPRCQTSKIAMAVNVEKLWIRSGMLNLTGGPLIFKIINTFLKGTALKSVTVDLCFEDGHEDASRILKTSLVTDKRPSIHIIVLSDEVQTRAWPGDANRRGETQALKIPLDLSLDMHIIDSFREFLINQGEKITEHTFESRDLWREFYTEESSEWCVEALGTSAAKDLLVRSSLNGLLFLKE</sequence>
<reference evidence="2" key="1">
    <citation type="journal article" date="2021" name="IMA Fungus">
        <title>Genomic characterization of three marine fungi, including Emericellopsis atlantica sp. nov. with signatures of a generalist lifestyle and marine biomass degradation.</title>
        <authorList>
            <person name="Hagestad O.C."/>
            <person name="Hou L."/>
            <person name="Andersen J.H."/>
            <person name="Hansen E.H."/>
            <person name="Altermark B."/>
            <person name="Li C."/>
            <person name="Kuhnert E."/>
            <person name="Cox R.J."/>
            <person name="Crous P.W."/>
            <person name="Spatafora J.W."/>
            <person name="Lail K."/>
            <person name="Amirebrahimi M."/>
            <person name="Lipzen A."/>
            <person name="Pangilinan J."/>
            <person name="Andreopoulos W."/>
            <person name="Hayes R.D."/>
            <person name="Ng V."/>
            <person name="Grigoriev I.V."/>
            <person name="Jackson S.A."/>
            <person name="Sutton T.D.S."/>
            <person name="Dobson A.D.W."/>
            <person name="Rama T."/>
        </authorList>
    </citation>
    <scope>NUCLEOTIDE SEQUENCE</scope>
    <source>
        <strain evidence="2">TRa018bII</strain>
    </source>
</reference>
<organism evidence="2 3">
    <name type="scientific">Amylocarpus encephaloides</name>
    <dbReference type="NCBI Taxonomy" id="45428"/>
    <lineage>
        <taxon>Eukaryota</taxon>
        <taxon>Fungi</taxon>
        <taxon>Dikarya</taxon>
        <taxon>Ascomycota</taxon>
        <taxon>Pezizomycotina</taxon>
        <taxon>Leotiomycetes</taxon>
        <taxon>Helotiales</taxon>
        <taxon>Helotiales incertae sedis</taxon>
        <taxon>Amylocarpus</taxon>
    </lineage>
</organism>
<protein>
    <submittedName>
        <fullName evidence="2">Uncharacterized protein</fullName>
    </submittedName>
</protein>
<feature type="region of interest" description="Disordered" evidence="1">
    <location>
        <begin position="28"/>
        <end position="88"/>
    </location>
</feature>
<gene>
    <name evidence="2" type="ORF">BJ875DRAFT_445258</name>
</gene>
<evidence type="ECO:0000313" key="2">
    <source>
        <dbReference type="EMBL" id="KAG9230210.1"/>
    </source>
</evidence>
<dbReference type="Proteomes" id="UP000824998">
    <property type="component" value="Unassembled WGS sequence"/>
</dbReference>
<evidence type="ECO:0000313" key="3">
    <source>
        <dbReference type="Proteomes" id="UP000824998"/>
    </source>
</evidence>
<feature type="compositionally biased region" description="Polar residues" evidence="1">
    <location>
        <begin position="37"/>
        <end position="73"/>
    </location>
</feature>
<accession>A0A9P7YBU2</accession>
<dbReference type="AlphaFoldDB" id="A0A9P7YBU2"/>
<evidence type="ECO:0000256" key="1">
    <source>
        <dbReference type="SAM" id="MobiDB-lite"/>
    </source>
</evidence>
<proteinExistence type="predicted"/>
<dbReference type="EMBL" id="MU251693">
    <property type="protein sequence ID" value="KAG9230210.1"/>
    <property type="molecule type" value="Genomic_DNA"/>
</dbReference>
<comment type="caution">
    <text evidence="2">The sequence shown here is derived from an EMBL/GenBank/DDBJ whole genome shotgun (WGS) entry which is preliminary data.</text>
</comment>
<name>A0A9P7YBU2_9HELO</name>